<sequence length="852" mass="97381">MENNKVIKKNNKIIRKNKNLFQINRKKLYFYIDDSVHRSEYRRLNTLIEKNGGINYNDPRDDAINLTSLEKIYYSKNKDKNYKLYHIQFIYDSVEKNCLQNLEDYRLPGFSKSDNMMMIKSSSSLDEDDTITSSMTNMNNQDVDEKSSSLINEKNNTKSKEKLVNQLVISDDDESSDSSVDQVSSTQSSQASKHLSGCLISNGSVESTPINKTESDLDEDSSSKPQALLVRNPFFKKKNKQADSTVDNNKSREIKKEIDDEDSKQMDNTSDIEEKKYKAKKYPPEKLDDHLDNTKNGGAVFKQSKNGINNLLLQPDETLRNDAKFVINSVKKERQDIDSYKFKNGNCGGSKVHKTEVKELDETSESLDLLNPKNNINKKLLLMSKSSDDEYDDIDNKKNTDVKIKINSSDYKDNIDTGDTPEDNFCDSITEMSTEEVHSPDLFGSPASINLSPVCSTKKSSKTKQENHTSKQASTDEDPSVFSDSQDKNETSKISVKKDESVTEKKLNDQLSSDEENNEHIITRKKINYHKNIKAKISIENEKEKIVANKNPLSKCLSPTKSNQMNCQDLNDQSSSKCTQQKKETNKRLNKSQRMIGNCLARVVDVPLSSSEEEDSTPTKRARYSDKKKSRQSDTKSSSSSSDNDNKSKKSNSSFGEPIKGSSDNDNENKPCSSTNNKKSSKKSTSNHDDSSSEFDDNNTELPDDLTAHQVSKIQHNQEVAKKLNIEKKSTKNGEAWLDGTKLCFSTDSLEKRRLPNGERRKEFLKWEQNEMIRFVYDNDKFRHSRSKSFWKQLSATDLFSHRTPVSLVTHWIRKILQPEYIENSGLPKQIKEKFLYDSEYRKLKAIYDHAN</sequence>
<dbReference type="InterPro" id="IPR001357">
    <property type="entry name" value="BRCT_dom"/>
</dbReference>
<dbReference type="Gene3D" id="3.40.50.10190">
    <property type="entry name" value="BRCT domain"/>
    <property type="match status" value="1"/>
</dbReference>
<feature type="compositionally biased region" description="Basic and acidic residues" evidence="1">
    <location>
        <begin position="485"/>
        <end position="508"/>
    </location>
</feature>
<dbReference type="Proteomes" id="UP000639338">
    <property type="component" value="Unassembled WGS sequence"/>
</dbReference>
<keyword evidence="4" id="KW-1185">Reference proteome</keyword>
<dbReference type="AlphaFoldDB" id="A0A834Y075"/>
<feature type="compositionally biased region" description="Acidic residues" evidence="1">
    <location>
        <begin position="692"/>
        <end position="703"/>
    </location>
</feature>
<proteinExistence type="predicted"/>
<feature type="compositionally biased region" description="Low complexity" evidence="1">
    <location>
        <begin position="177"/>
        <end position="192"/>
    </location>
</feature>
<feature type="compositionally biased region" description="Polar residues" evidence="1">
    <location>
        <begin position="447"/>
        <end position="458"/>
    </location>
</feature>
<feature type="region of interest" description="Disordered" evidence="1">
    <location>
        <begin position="122"/>
        <end position="157"/>
    </location>
</feature>
<feature type="region of interest" description="Disordered" evidence="1">
    <location>
        <begin position="557"/>
        <end position="593"/>
    </location>
</feature>
<feature type="region of interest" description="Disordered" evidence="1">
    <location>
        <begin position="170"/>
        <end position="269"/>
    </location>
</feature>
<feature type="compositionally biased region" description="Basic and acidic residues" evidence="1">
    <location>
        <begin position="623"/>
        <end position="634"/>
    </location>
</feature>
<dbReference type="EMBL" id="JACMRX010000001">
    <property type="protein sequence ID" value="KAF7996823.1"/>
    <property type="molecule type" value="Genomic_DNA"/>
</dbReference>
<name>A0A834Y075_APHGI</name>
<accession>A0A834Y075</accession>
<evidence type="ECO:0000313" key="4">
    <source>
        <dbReference type="Proteomes" id="UP000639338"/>
    </source>
</evidence>
<dbReference type="InterPro" id="IPR036420">
    <property type="entry name" value="BRCT_dom_sf"/>
</dbReference>
<feature type="compositionally biased region" description="Polar residues" evidence="1">
    <location>
        <begin position="199"/>
        <end position="212"/>
    </location>
</feature>
<evidence type="ECO:0000313" key="3">
    <source>
        <dbReference type="EMBL" id="KAF7996823.1"/>
    </source>
</evidence>
<feature type="region of interest" description="Disordered" evidence="1">
    <location>
        <begin position="436"/>
        <end position="517"/>
    </location>
</feature>
<dbReference type="Pfam" id="PF16589">
    <property type="entry name" value="BRCT_2"/>
    <property type="match status" value="1"/>
</dbReference>
<organism evidence="3 4">
    <name type="scientific">Aphidius gifuensis</name>
    <name type="common">Parasitoid wasp</name>
    <dbReference type="NCBI Taxonomy" id="684658"/>
    <lineage>
        <taxon>Eukaryota</taxon>
        <taxon>Metazoa</taxon>
        <taxon>Ecdysozoa</taxon>
        <taxon>Arthropoda</taxon>
        <taxon>Hexapoda</taxon>
        <taxon>Insecta</taxon>
        <taxon>Pterygota</taxon>
        <taxon>Neoptera</taxon>
        <taxon>Endopterygota</taxon>
        <taxon>Hymenoptera</taxon>
        <taxon>Apocrita</taxon>
        <taxon>Ichneumonoidea</taxon>
        <taxon>Braconidae</taxon>
        <taxon>Aphidiinae</taxon>
        <taxon>Aphidius</taxon>
    </lineage>
</organism>
<feature type="compositionally biased region" description="Polar residues" evidence="1">
    <location>
        <begin position="557"/>
        <end position="579"/>
    </location>
</feature>
<feature type="region of interest" description="Disordered" evidence="1">
    <location>
        <begin position="608"/>
        <end position="703"/>
    </location>
</feature>
<feature type="compositionally biased region" description="Basic and acidic residues" evidence="1">
    <location>
        <begin position="249"/>
        <end position="258"/>
    </location>
</feature>
<reference evidence="3 4" key="1">
    <citation type="submission" date="2020-08" db="EMBL/GenBank/DDBJ databases">
        <title>Aphidius gifuensis genome sequencing and assembly.</title>
        <authorList>
            <person name="Du Z."/>
        </authorList>
    </citation>
    <scope>NUCLEOTIDE SEQUENCE [LARGE SCALE GENOMIC DNA]</scope>
    <source>
        <strain evidence="3">YNYX2018</strain>
        <tissue evidence="3">Adults</tissue>
    </source>
</reference>
<evidence type="ECO:0000259" key="2">
    <source>
        <dbReference type="Pfam" id="PF16589"/>
    </source>
</evidence>
<gene>
    <name evidence="3" type="ORF">HCN44_002469</name>
</gene>
<feature type="domain" description="BRCT" evidence="2">
    <location>
        <begin position="27"/>
        <end position="106"/>
    </location>
</feature>
<protein>
    <recommendedName>
        <fullName evidence="2">BRCT domain-containing protein</fullName>
    </recommendedName>
</protein>
<evidence type="ECO:0000256" key="1">
    <source>
        <dbReference type="SAM" id="MobiDB-lite"/>
    </source>
</evidence>
<comment type="caution">
    <text evidence="3">The sequence shown here is derived from an EMBL/GenBank/DDBJ whole genome shotgun (WGS) entry which is preliminary data.</text>
</comment>
<feature type="compositionally biased region" description="Polar residues" evidence="1">
    <location>
        <begin position="131"/>
        <end position="141"/>
    </location>
</feature>